<keyword evidence="8" id="KW-1015">Disulfide bond</keyword>
<dbReference type="CDD" id="cd01998">
    <property type="entry name" value="MnmA_TRMU-like"/>
    <property type="match status" value="1"/>
</dbReference>
<evidence type="ECO:0000256" key="5">
    <source>
        <dbReference type="ARBA" id="ARBA00022679"/>
    </source>
</evidence>
<dbReference type="Pfam" id="PF20258">
    <property type="entry name" value="tRNA_Me_trans_C"/>
    <property type="match status" value="1"/>
</dbReference>
<dbReference type="Gene3D" id="2.40.30.10">
    <property type="entry name" value="Translation factors"/>
    <property type="match status" value="1"/>
</dbReference>
<protein>
    <recommendedName>
        <fullName evidence="3">tRNA-5-taurinomethyluridine 2-sulfurtransferase</fullName>
        <ecNumber evidence="3">2.8.1.14</ecNumber>
    </recommendedName>
</protein>
<evidence type="ECO:0000256" key="9">
    <source>
        <dbReference type="ARBA" id="ARBA00049564"/>
    </source>
</evidence>
<dbReference type="Gene3D" id="2.30.30.280">
    <property type="entry name" value="Adenine nucleotide alpha hydrolases-like domains"/>
    <property type="match status" value="1"/>
</dbReference>
<dbReference type="AlphaFoldDB" id="A0AAD5U283"/>
<keyword evidence="4" id="KW-0820">tRNA-binding</keyword>
<sequence length="412" mass="48090">MSRVALALSGGIDSMMSAYLLSKQGYKVTGVYMNSWDFVEEKGYCTGERDYNHASKICDLLNIDFKRVDYVKEYWNLVFTDFLENLRKGKTPNPDVGCNQHIKFGSFFNDFIMKNVEYDYIATGHYASLMYKDEKHILKRAYDKTKDQSYYLSTINSKIFKYTLFPLANIRKQDLKEELIKNKELRTRFDFLLQKKESTGICFIGERKNFKRFLDHYVEKTNSIGVGKFVSVTDGRVISNFKNGGLEFFLTIGQSAKIPGESFRYKMTVVRQMLNKNIERWYVVEKSFANNIILVAPNNHNSLFKKRIRVHNFFWQQLEIDNTSSILDNAFVDCDNNIIFNCHVKYRYRMEPVECKVLVKNTKFRSLLLEFATSQKGVALGQHLTLYLDDEVLGGGEISYIENCFFDDKEEG</sequence>
<evidence type="ECO:0000256" key="3">
    <source>
        <dbReference type="ARBA" id="ARBA00011953"/>
    </source>
</evidence>
<dbReference type="GO" id="GO:0002143">
    <property type="term" value="P:tRNA wobble position uridine thiolation"/>
    <property type="evidence" value="ECO:0007669"/>
    <property type="project" value="TreeGrafter"/>
</dbReference>
<dbReference type="InterPro" id="IPR046885">
    <property type="entry name" value="MnmA-like_C"/>
</dbReference>
<evidence type="ECO:0000256" key="2">
    <source>
        <dbReference type="ARBA" id="ARBA00006191"/>
    </source>
</evidence>
<comment type="similarity">
    <text evidence="2">Belongs to the MnmA/TRMU family.</text>
</comment>
<dbReference type="PANTHER" id="PTHR11933:SF5">
    <property type="entry name" value="MITOCHONDRIAL TRNA-SPECIFIC 2-THIOURIDYLASE 1"/>
    <property type="match status" value="1"/>
</dbReference>
<dbReference type="EC" id="2.8.1.14" evidence="3"/>
<feature type="domain" description="tRNA-specific 2-thiouridylase MnmA-like C-terminal" evidence="10">
    <location>
        <begin position="339"/>
        <end position="398"/>
    </location>
</feature>
<organism evidence="11 12">
    <name type="scientific">Clydaea vesicula</name>
    <dbReference type="NCBI Taxonomy" id="447962"/>
    <lineage>
        <taxon>Eukaryota</taxon>
        <taxon>Fungi</taxon>
        <taxon>Fungi incertae sedis</taxon>
        <taxon>Chytridiomycota</taxon>
        <taxon>Chytridiomycota incertae sedis</taxon>
        <taxon>Chytridiomycetes</taxon>
        <taxon>Lobulomycetales</taxon>
        <taxon>Lobulomycetaceae</taxon>
        <taxon>Clydaea</taxon>
    </lineage>
</organism>
<dbReference type="Pfam" id="PF03054">
    <property type="entry name" value="tRNA_Me_trans"/>
    <property type="match status" value="1"/>
</dbReference>
<dbReference type="NCBIfam" id="NF001138">
    <property type="entry name" value="PRK00143.1"/>
    <property type="match status" value="1"/>
</dbReference>
<evidence type="ECO:0000256" key="8">
    <source>
        <dbReference type="ARBA" id="ARBA00023157"/>
    </source>
</evidence>
<dbReference type="Proteomes" id="UP001211065">
    <property type="component" value="Unassembled WGS sequence"/>
</dbReference>
<evidence type="ECO:0000313" key="11">
    <source>
        <dbReference type="EMBL" id="KAJ3216990.1"/>
    </source>
</evidence>
<evidence type="ECO:0000256" key="6">
    <source>
        <dbReference type="ARBA" id="ARBA00022694"/>
    </source>
</evidence>
<comment type="function">
    <text evidence="1">Catalyzes the 2-thiolation of uridine at the wobble position (U34) of mitochondrial tRNA(Lys), tRNA(Glu) and tRNA(Gln). Required for the formation of 5-taurinomethyl-2-thiouridine (tm5s2U) of mitochondrial tRNA(Lys), tRNA(Glu), and tRNA(Gln) at the wobble position. ATP is required to activate the C2 atom of the wobble base.</text>
</comment>
<proteinExistence type="inferred from homology"/>
<dbReference type="EMBL" id="JADGJW010000449">
    <property type="protein sequence ID" value="KAJ3216990.1"/>
    <property type="molecule type" value="Genomic_DNA"/>
</dbReference>
<reference evidence="11" key="1">
    <citation type="submission" date="2020-05" db="EMBL/GenBank/DDBJ databases">
        <title>Phylogenomic resolution of chytrid fungi.</title>
        <authorList>
            <person name="Stajich J.E."/>
            <person name="Amses K."/>
            <person name="Simmons R."/>
            <person name="Seto K."/>
            <person name="Myers J."/>
            <person name="Bonds A."/>
            <person name="Quandt C.A."/>
            <person name="Barry K."/>
            <person name="Liu P."/>
            <person name="Grigoriev I."/>
            <person name="Longcore J.E."/>
            <person name="James T.Y."/>
        </authorList>
    </citation>
    <scope>NUCLEOTIDE SEQUENCE</scope>
    <source>
        <strain evidence="11">JEL0476</strain>
    </source>
</reference>
<evidence type="ECO:0000259" key="10">
    <source>
        <dbReference type="Pfam" id="PF20258"/>
    </source>
</evidence>
<dbReference type="InterPro" id="IPR004506">
    <property type="entry name" value="MnmA-like"/>
</dbReference>
<dbReference type="InterPro" id="IPR023382">
    <property type="entry name" value="MnmA-like_central_sf"/>
</dbReference>
<dbReference type="GO" id="GO:0000049">
    <property type="term" value="F:tRNA binding"/>
    <property type="evidence" value="ECO:0007669"/>
    <property type="project" value="UniProtKB-KW"/>
</dbReference>
<comment type="catalytic activity">
    <reaction evidence="9">
        <text>5-taurinomethyluridine(34) in tRNA + S-sulfanyl-L-cysteinyl-[protein] + AH2 + ATP = 5-taurinomethyl-2-thiouridine(34) in tRNA + L-cysteinyl-[protein] + A + AMP + diphosphate + H(+)</text>
        <dbReference type="Rhea" id="RHEA:47040"/>
        <dbReference type="Rhea" id="RHEA-COMP:10131"/>
        <dbReference type="Rhea" id="RHEA-COMP:11726"/>
        <dbReference type="Rhea" id="RHEA-COMP:11732"/>
        <dbReference type="Rhea" id="RHEA-COMP:11733"/>
        <dbReference type="ChEBI" id="CHEBI:13193"/>
        <dbReference type="ChEBI" id="CHEBI:15378"/>
        <dbReference type="ChEBI" id="CHEBI:17499"/>
        <dbReference type="ChEBI" id="CHEBI:29950"/>
        <dbReference type="ChEBI" id="CHEBI:30616"/>
        <dbReference type="ChEBI" id="CHEBI:33019"/>
        <dbReference type="ChEBI" id="CHEBI:61963"/>
        <dbReference type="ChEBI" id="CHEBI:87171"/>
        <dbReference type="ChEBI" id="CHEBI:87172"/>
        <dbReference type="ChEBI" id="CHEBI:456215"/>
        <dbReference type="EC" id="2.8.1.14"/>
    </reaction>
</comment>
<keyword evidence="5" id="KW-0808">Transferase</keyword>
<dbReference type="Gene3D" id="3.40.50.620">
    <property type="entry name" value="HUPs"/>
    <property type="match status" value="1"/>
</dbReference>
<comment type="caution">
    <text evidence="11">The sequence shown here is derived from an EMBL/GenBank/DDBJ whole genome shotgun (WGS) entry which is preliminary data.</text>
</comment>
<keyword evidence="12" id="KW-1185">Reference proteome</keyword>
<evidence type="ECO:0000256" key="4">
    <source>
        <dbReference type="ARBA" id="ARBA00022555"/>
    </source>
</evidence>
<dbReference type="NCBIfam" id="TIGR00420">
    <property type="entry name" value="trmU"/>
    <property type="match status" value="1"/>
</dbReference>
<evidence type="ECO:0000256" key="7">
    <source>
        <dbReference type="ARBA" id="ARBA00022884"/>
    </source>
</evidence>
<accession>A0AAD5U283</accession>
<gene>
    <name evidence="11" type="ORF">HK099_005630</name>
</gene>
<dbReference type="PANTHER" id="PTHR11933">
    <property type="entry name" value="TRNA 5-METHYLAMINOMETHYL-2-THIOURIDYLATE -METHYLTRANSFERASE"/>
    <property type="match status" value="1"/>
</dbReference>
<dbReference type="GO" id="GO:0016783">
    <property type="term" value="F:sulfurtransferase activity"/>
    <property type="evidence" value="ECO:0007669"/>
    <property type="project" value="InterPro"/>
</dbReference>
<dbReference type="SUPFAM" id="SSF52402">
    <property type="entry name" value="Adenine nucleotide alpha hydrolases-like"/>
    <property type="match status" value="1"/>
</dbReference>
<keyword evidence="7" id="KW-0694">RNA-binding</keyword>
<name>A0AAD5U283_9FUNG</name>
<dbReference type="GO" id="GO:0005739">
    <property type="term" value="C:mitochondrion"/>
    <property type="evidence" value="ECO:0007669"/>
    <property type="project" value="TreeGrafter"/>
</dbReference>
<evidence type="ECO:0000256" key="1">
    <source>
        <dbReference type="ARBA" id="ARBA00003986"/>
    </source>
</evidence>
<keyword evidence="6" id="KW-0819">tRNA processing</keyword>
<evidence type="ECO:0000313" key="12">
    <source>
        <dbReference type="Proteomes" id="UP001211065"/>
    </source>
</evidence>
<dbReference type="InterPro" id="IPR014729">
    <property type="entry name" value="Rossmann-like_a/b/a_fold"/>
</dbReference>